<evidence type="ECO:0000256" key="2">
    <source>
        <dbReference type="SAM" id="Phobius"/>
    </source>
</evidence>
<feature type="region of interest" description="Disordered" evidence="1">
    <location>
        <begin position="177"/>
        <end position="207"/>
    </location>
</feature>
<dbReference type="AlphaFoldDB" id="A0A6A7C051"/>
<sequence>MGRGINLAHSVELISRSPGSIWKVHLDYGPAPPPEDGPPFSAHASRDKSQLPWQLIAIFAAYLAIVIVLGTLLFTIGRRSRKKAMDLSVRPTELVQASARMFDASPISPGSSNVWYSPKRLRNKISTPRSLRSGKSNGPTSPGADSQASFDPEVVEADKRKRQDDMGRLYAAVMEEDERRFSREQSPAPSFAEQSPTPTRMQQRRPPRLMTENLRINTLQQEASALSPHTPKGPHTPKTPVRAIYPPESPLAGSLSGRSPIAPTHPEPLSPRLVGRPSIDSQRIGVAQPMPPPSSKPSGSRKKLRQSLSQLKISSPFRSHHEDDSGRTPLSPPAWTSTEPGSAQVPTTAGTTSSHAGEAEDQLGELPHTPLRTSMQRPPQFVVGSPSPPPKQEKAAGSASRPLPLRQLAAEHSQARRTTVGGPSLFTTGENPYSAGPMRTTFLESKKDRITALRSANLPTGVGTPYSPYMPFSPVTPVTPHLTTRFERRQRQREARRMQAATTAEDAVADEKELWGSSY</sequence>
<reference evidence="3" key="1">
    <citation type="journal article" date="2020" name="Stud. Mycol.">
        <title>101 Dothideomycetes genomes: a test case for predicting lifestyles and emergence of pathogens.</title>
        <authorList>
            <person name="Haridas S."/>
            <person name="Albert R."/>
            <person name="Binder M."/>
            <person name="Bloem J."/>
            <person name="Labutti K."/>
            <person name="Salamov A."/>
            <person name="Andreopoulos B."/>
            <person name="Baker S."/>
            <person name="Barry K."/>
            <person name="Bills G."/>
            <person name="Bluhm B."/>
            <person name="Cannon C."/>
            <person name="Castanera R."/>
            <person name="Culley D."/>
            <person name="Daum C."/>
            <person name="Ezra D."/>
            <person name="Gonzalez J."/>
            <person name="Henrissat B."/>
            <person name="Kuo A."/>
            <person name="Liang C."/>
            <person name="Lipzen A."/>
            <person name="Lutzoni F."/>
            <person name="Magnuson J."/>
            <person name="Mondo S."/>
            <person name="Nolan M."/>
            <person name="Ohm R."/>
            <person name="Pangilinan J."/>
            <person name="Park H.-J."/>
            <person name="Ramirez L."/>
            <person name="Alfaro M."/>
            <person name="Sun H."/>
            <person name="Tritt A."/>
            <person name="Yoshinaga Y."/>
            <person name="Zwiers L.-H."/>
            <person name="Turgeon B."/>
            <person name="Goodwin S."/>
            <person name="Spatafora J."/>
            <person name="Crous P."/>
            <person name="Grigoriev I."/>
        </authorList>
    </citation>
    <scope>NUCLEOTIDE SEQUENCE</scope>
    <source>
        <strain evidence="3">CBS 480.64</strain>
    </source>
</reference>
<feature type="region of interest" description="Disordered" evidence="1">
    <location>
        <begin position="223"/>
        <end position="438"/>
    </location>
</feature>
<feature type="compositionally biased region" description="Basic and acidic residues" evidence="1">
    <location>
        <begin position="509"/>
        <end position="519"/>
    </location>
</feature>
<accession>A0A6A7C051</accession>
<feature type="region of interest" description="Disordered" evidence="1">
    <location>
        <begin position="125"/>
        <end position="163"/>
    </location>
</feature>
<keyword evidence="2" id="KW-1133">Transmembrane helix</keyword>
<gene>
    <name evidence="3" type="ORF">K470DRAFT_258280</name>
</gene>
<organism evidence="3 4">
    <name type="scientific">Piedraia hortae CBS 480.64</name>
    <dbReference type="NCBI Taxonomy" id="1314780"/>
    <lineage>
        <taxon>Eukaryota</taxon>
        <taxon>Fungi</taxon>
        <taxon>Dikarya</taxon>
        <taxon>Ascomycota</taxon>
        <taxon>Pezizomycotina</taxon>
        <taxon>Dothideomycetes</taxon>
        <taxon>Dothideomycetidae</taxon>
        <taxon>Capnodiales</taxon>
        <taxon>Piedraiaceae</taxon>
        <taxon>Piedraia</taxon>
    </lineage>
</organism>
<feature type="compositionally biased region" description="Polar residues" evidence="1">
    <location>
        <begin position="125"/>
        <end position="149"/>
    </location>
</feature>
<feature type="compositionally biased region" description="Polar residues" evidence="1">
    <location>
        <begin position="184"/>
        <end position="195"/>
    </location>
</feature>
<evidence type="ECO:0000256" key="1">
    <source>
        <dbReference type="SAM" id="MobiDB-lite"/>
    </source>
</evidence>
<keyword evidence="2" id="KW-0472">Membrane</keyword>
<keyword evidence="2" id="KW-0812">Transmembrane</keyword>
<keyword evidence="4" id="KW-1185">Reference proteome</keyword>
<dbReference type="EMBL" id="MU005985">
    <property type="protein sequence ID" value="KAF2860128.1"/>
    <property type="molecule type" value="Genomic_DNA"/>
</dbReference>
<proteinExistence type="predicted"/>
<feature type="transmembrane region" description="Helical" evidence="2">
    <location>
        <begin position="55"/>
        <end position="76"/>
    </location>
</feature>
<feature type="compositionally biased region" description="Polar residues" evidence="1">
    <location>
        <begin position="306"/>
        <end position="317"/>
    </location>
</feature>
<feature type="compositionally biased region" description="Basic and acidic residues" evidence="1">
    <location>
        <begin position="488"/>
        <end position="497"/>
    </location>
</feature>
<evidence type="ECO:0000313" key="4">
    <source>
        <dbReference type="Proteomes" id="UP000799421"/>
    </source>
</evidence>
<name>A0A6A7C051_9PEZI</name>
<dbReference type="Proteomes" id="UP000799421">
    <property type="component" value="Unassembled WGS sequence"/>
</dbReference>
<protein>
    <submittedName>
        <fullName evidence="3">Uncharacterized protein</fullName>
    </submittedName>
</protein>
<dbReference type="OrthoDB" id="4524805at2759"/>
<evidence type="ECO:0000313" key="3">
    <source>
        <dbReference type="EMBL" id="KAF2860128.1"/>
    </source>
</evidence>
<feature type="region of interest" description="Disordered" evidence="1">
    <location>
        <begin position="488"/>
        <end position="519"/>
    </location>
</feature>
<feature type="compositionally biased region" description="Polar residues" evidence="1">
    <location>
        <begin position="334"/>
        <end position="355"/>
    </location>
</feature>